<reference evidence="6" key="1">
    <citation type="submission" date="2024-04" db="EMBL/GenBank/DDBJ databases">
        <authorList>
            <person name="Manzano-Marin A."/>
            <person name="Manzano-Marin A."/>
            <person name="Alejandro Manzano Marin A."/>
        </authorList>
    </citation>
    <scope>NUCLEOTIDE SEQUENCE [LARGE SCALE GENOMIC DNA]</scope>
    <source>
        <strain evidence="6">TABTEA</strain>
    </source>
</reference>
<dbReference type="PANTHER" id="PTHR10681:SF128">
    <property type="entry name" value="THIOREDOXIN-DEPENDENT PEROXIDE REDUCTASE, MITOCHONDRIAL"/>
    <property type="match status" value="1"/>
</dbReference>
<dbReference type="RefSeq" id="WP_341764806.1">
    <property type="nucleotide sequence ID" value="NZ_OZ034688.1"/>
</dbReference>
<dbReference type="Pfam" id="PF00578">
    <property type="entry name" value="AhpC-TSA"/>
    <property type="match status" value="1"/>
</dbReference>
<dbReference type="InterPro" id="IPR013766">
    <property type="entry name" value="Thioredoxin_domain"/>
</dbReference>
<dbReference type="InterPro" id="IPR050217">
    <property type="entry name" value="Peroxiredoxin"/>
</dbReference>
<gene>
    <name evidence="6" type="primary">ahpC</name>
    <name evidence="6" type="ORF">PRHACTZTBTEA_417</name>
</gene>
<organism evidence="6 7">
    <name type="scientific">Candidatus Providencia siddallii</name>
    <dbReference type="NCBI Taxonomy" id="1715285"/>
    <lineage>
        <taxon>Bacteria</taxon>
        <taxon>Pseudomonadati</taxon>
        <taxon>Pseudomonadota</taxon>
        <taxon>Gammaproteobacteria</taxon>
        <taxon>Enterobacterales</taxon>
        <taxon>Morganellaceae</taxon>
        <taxon>Providencia</taxon>
    </lineage>
</organism>
<evidence type="ECO:0000256" key="2">
    <source>
        <dbReference type="ARBA" id="ARBA00023002"/>
    </source>
</evidence>
<dbReference type="SUPFAM" id="SSF52833">
    <property type="entry name" value="Thioredoxin-like"/>
    <property type="match status" value="1"/>
</dbReference>
<keyword evidence="2 6" id="KW-0560">Oxidoreductase</keyword>
<dbReference type="Pfam" id="PF10417">
    <property type="entry name" value="1-cysPrx_C"/>
    <property type="match status" value="1"/>
</dbReference>
<feature type="domain" description="Thioredoxin" evidence="5">
    <location>
        <begin position="2"/>
        <end position="163"/>
    </location>
</feature>
<evidence type="ECO:0000259" key="5">
    <source>
        <dbReference type="PROSITE" id="PS51352"/>
    </source>
</evidence>
<dbReference type="EMBL" id="OZ034688">
    <property type="protein sequence ID" value="CAL1329336.1"/>
    <property type="molecule type" value="Genomic_DNA"/>
</dbReference>
<dbReference type="Proteomes" id="UP001497533">
    <property type="component" value="Chromosome"/>
</dbReference>
<dbReference type="GO" id="GO:0102039">
    <property type="term" value="F:NADH-dependent peroxiredoxin activity"/>
    <property type="evidence" value="ECO:0007669"/>
    <property type="project" value="UniProtKB-EC"/>
</dbReference>
<evidence type="ECO:0000313" key="7">
    <source>
        <dbReference type="Proteomes" id="UP001497533"/>
    </source>
</evidence>
<dbReference type="CDD" id="cd03015">
    <property type="entry name" value="PRX_Typ2cys"/>
    <property type="match status" value="1"/>
</dbReference>
<dbReference type="NCBIfam" id="NF011576">
    <property type="entry name" value="PRK15000.1"/>
    <property type="match status" value="1"/>
</dbReference>
<proteinExistence type="inferred from homology"/>
<comment type="similarity">
    <text evidence="1">Belongs to the peroxiredoxin family. AhpC/Prx1 subfamily.</text>
</comment>
<comment type="function">
    <text evidence="4">Thiol-specific peroxidase that catalyzes the reduction of hydrogen peroxide and organic hydroperoxides to water and alcohols, respectively. Plays a role in cell protection against oxidative stress by detoxifying peroxides.</text>
</comment>
<dbReference type="InterPro" id="IPR036249">
    <property type="entry name" value="Thioredoxin-like_sf"/>
</dbReference>
<dbReference type="InterPro" id="IPR000866">
    <property type="entry name" value="AhpC/TSA"/>
</dbReference>
<evidence type="ECO:0000256" key="3">
    <source>
        <dbReference type="ARBA" id="ARBA00032824"/>
    </source>
</evidence>
<dbReference type="InterPro" id="IPR019479">
    <property type="entry name" value="Peroxiredoxin_C"/>
</dbReference>
<dbReference type="PROSITE" id="PS51352">
    <property type="entry name" value="THIOREDOXIN_2"/>
    <property type="match status" value="1"/>
</dbReference>
<name>A0ABM9NPF6_9GAMM</name>
<dbReference type="PANTHER" id="PTHR10681">
    <property type="entry name" value="THIOREDOXIN PEROXIDASE"/>
    <property type="match status" value="1"/>
</dbReference>
<dbReference type="Gene3D" id="3.40.30.10">
    <property type="entry name" value="Glutaredoxin"/>
    <property type="match status" value="1"/>
</dbReference>
<evidence type="ECO:0000313" key="6">
    <source>
        <dbReference type="EMBL" id="CAL1329336.1"/>
    </source>
</evidence>
<keyword evidence="6" id="KW-0575">Peroxidase</keyword>
<keyword evidence="7" id="KW-1185">Reference proteome</keyword>
<dbReference type="PIRSF" id="PIRSF000239">
    <property type="entry name" value="AHPC"/>
    <property type="match status" value="1"/>
</dbReference>
<protein>
    <recommendedName>
        <fullName evidence="3">Thioredoxin peroxidase</fullName>
    </recommendedName>
</protein>
<accession>A0ABM9NPF6</accession>
<dbReference type="InterPro" id="IPR024706">
    <property type="entry name" value="Peroxiredoxin_AhpC-typ"/>
</dbReference>
<sequence length="200" mass="22850">MTLVAREAPDFIAPAVLSNGEIIKNFHLKNHLKNHLAIIFFWPMDFTFVCPSELIAFNNRYEKFKEQEVKIIGISSDSEFVHNAWRKTSINNGGIGKIKFPMIADTKHEIMKSYKIEHPEEGVALRASFLIDKKGIVRHQIINDLAFGRNIDEMLRMVDALQFHEKNGEACPAQWEKGKEGINTTERGIANFLIKNANNL</sequence>
<evidence type="ECO:0000256" key="4">
    <source>
        <dbReference type="ARBA" id="ARBA00037420"/>
    </source>
</evidence>
<evidence type="ECO:0000256" key="1">
    <source>
        <dbReference type="ARBA" id="ARBA00009796"/>
    </source>
</evidence>